<dbReference type="NCBIfam" id="NF001884">
    <property type="entry name" value="PRK00630.1"/>
    <property type="match status" value="1"/>
</dbReference>
<keyword evidence="4 6" id="KW-0238">DNA-binding</keyword>
<dbReference type="InterPro" id="IPR014864">
    <property type="entry name" value="TF_NikR_Ni-bd_C"/>
</dbReference>
<evidence type="ECO:0000256" key="2">
    <source>
        <dbReference type="ARBA" id="ARBA00022723"/>
    </source>
</evidence>
<accession>A0A7C5HNM0</accession>
<evidence type="ECO:0000256" key="6">
    <source>
        <dbReference type="HAMAP-Rule" id="MF_00476"/>
    </source>
</evidence>
<dbReference type="Proteomes" id="UP000886110">
    <property type="component" value="Unassembled WGS sequence"/>
</dbReference>
<dbReference type="EMBL" id="DRTB01000148">
    <property type="protein sequence ID" value="HHE04816.1"/>
    <property type="molecule type" value="Genomic_DNA"/>
</dbReference>
<comment type="similarity">
    <text evidence="6">Belongs to the transcriptional regulatory CopG/NikR family.</text>
</comment>
<keyword evidence="5 6" id="KW-0804">Transcription</keyword>
<dbReference type="PANTHER" id="PTHR34719:SF2">
    <property type="entry name" value="NICKEL-RESPONSIVE REGULATOR"/>
    <property type="match status" value="1"/>
</dbReference>
<dbReference type="SUPFAM" id="SSF55021">
    <property type="entry name" value="ACT-like"/>
    <property type="match status" value="1"/>
</dbReference>
<dbReference type="Gene3D" id="3.30.70.1150">
    <property type="entry name" value="ACT-like. Chain A, domain 2"/>
    <property type="match status" value="1"/>
</dbReference>
<dbReference type="InterPro" id="IPR045865">
    <property type="entry name" value="ACT-like_dom_sf"/>
</dbReference>
<evidence type="ECO:0000313" key="8">
    <source>
        <dbReference type="EMBL" id="HHE04816.1"/>
    </source>
</evidence>
<evidence type="ECO:0000256" key="1">
    <source>
        <dbReference type="ARBA" id="ARBA00022596"/>
    </source>
</evidence>
<reference evidence="8" key="1">
    <citation type="journal article" date="2020" name="mSystems">
        <title>Genome- and Community-Level Interaction Insights into Carbon Utilization and Element Cycling Functions of Hydrothermarchaeota in Hydrothermal Sediment.</title>
        <authorList>
            <person name="Zhou Z."/>
            <person name="Liu Y."/>
            <person name="Xu W."/>
            <person name="Pan J."/>
            <person name="Luo Z.H."/>
            <person name="Li M."/>
        </authorList>
    </citation>
    <scope>NUCLEOTIDE SEQUENCE [LARGE SCALE GENOMIC DNA]</scope>
    <source>
        <strain evidence="8">HyVt-74</strain>
    </source>
</reference>
<gene>
    <name evidence="8" type="primary">nikR</name>
    <name evidence="8" type="ORF">ENL19_01990</name>
</gene>
<dbReference type="Pfam" id="PF08753">
    <property type="entry name" value="NikR_C"/>
    <property type="match status" value="1"/>
</dbReference>
<evidence type="ECO:0000256" key="3">
    <source>
        <dbReference type="ARBA" id="ARBA00023015"/>
    </source>
</evidence>
<proteinExistence type="inferred from homology"/>
<feature type="binding site" evidence="6">
    <location>
        <position position="84"/>
    </location>
    <ligand>
        <name>Ni(2+)</name>
        <dbReference type="ChEBI" id="CHEBI:49786"/>
    </ligand>
</feature>
<dbReference type="GO" id="GO:0010045">
    <property type="term" value="P:response to nickel cation"/>
    <property type="evidence" value="ECO:0007669"/>
    <property type="project" value="InterPro"/>
</dbReference>
<dbReference type="GO" id="GO:0003677">
    <property type="term" value="F:DNA binding"/>
    <property type="evidence" value="ECO:0007669"/>
    <property type="project" value="UniProtKB-KW"/>
</dbReference>
<comment type="cofactor">
    <cofactor evidence="6">
        <name>Ni(2+)</name>
        <dbReference type="ChEBI" id="CHEBI:49786"/>
    </cofactor>
    <text evidence="6">Binds 1 nickel ion per subunit.</text>
</comment>
<protein>
    <recommendedName>
        <fullName evidence="6">Putative nickel-responsive regulator</fullName>
    </recommendedName>
</protein>
<dbReference type="PANTHER" id="PTHR34719">
    <property type="entry name" value="NICKEL-RESPONSIVE REGULATOR"/>
    <property type="match status" value="1"/>
</dbReference>
<evidence type="ECO:0000256" key="5">
    <source>
        <dbReference type="ARBA" id="ARBA00023163"/>
    </source>
</evidence>
<keyword evidence="2 6" id="KW-0479">Metal-binding</keyword>
<feature type="domain" description="Transcription factor NikR nickel binding C-terminal" evidence="7">
    <location>
        <begin position="61"/>
        <end position="135"/>
    </location>
</feature>
<dbReference type="NCBIfam" id="NF002169">
    <property type="entry name" value="PRK01002.1"/>
    <property type="match status" value="1"/>
</dbReference>
<feature type="binding site" evidence="6">
    <location>
        <position position="95"/>
    </location>
    <ligand>
        <name>Ni(2+)</name>
        <dbReference type="ChEBI" id="CHEBI:49786"/>
    </ligand>
</feature>
<dbReference type="CDD" id="cd22231">
    <property type="entry name" value="RHH_NikR_HicB-like"/>
    <property type="match status" value="1"/>
</dbReference>
<name>A0A7C5HNM0_UNCW3</name>
<keyword evidence="1 6" id="KW-0533">Nickel</keyword>
<dbReference type="GO" id="GO:0003700">
    <property type="term" value="F:DNA-binding transcription factor activity"/>
    <property type="evidence" value="ECO:0007669"/>
    <property type="project" value="UniProtKB-UniRule"/>
</dbReference>
<dbReference type="InterPro" id="IPR022988">
    <property type="entry name" value="Ni_resp_reg_NikR"/>
</dbReference>
<dbReference type="InterPro" id="IPR010985">
    <property type="entry name" value="Ribbon_hlx_hlx"/>
</dbReference>
<dbReference type="SUPFAM" id="SSF47598">
    <property type="entry name" value="Ribbon-helix-helix"/>
    <property type="match status" value="1"/>
</dbReference>
<dbReference type="AlphaFoldDB" id="A0A7C5HNM0"/>
<dbReference type="Gene3D" id="1.10.1220.10">
    <property type="entry name" value="Met repressor-like"/>
    <property type="match status" value="1"/>
</dbReference>
<organism evidence="8">
    <name type="scientific">candidate division WOR-3 bacterium</name>
    <dbReference type="NCBI Taxonomy" id="2052148"/>
    <lineage>
        <taxon>Bacteria</taxon>
        <taxon>Bacteria division WOR-3</taxon>
    </lineage>
</organism>
<dbReference type="InterPro" id="IPR027271">
    <property type="entry name" value="Acetolactate_synth/TF_NikR_C"/>
</dbReference>
<dbReference type="HAMAP" id="MF_00476">
    <property type="entry name" value="NikR"/>
    <property type="match status" value="1"/>
</dbReference>
<dbReference type="NCBIfam" id="NF003381">
    <property type="entry name" value="PRK04460.1"/>
    <property type="match status" value="1"/>
</dbReference>
<comment type="function">
    <text evidence="6">Transcriptional regulator.</text>
</comment>
<dbReference type="GO" id="GO:0016151">
    <property type="term" value="F:nickel cation binding"/>
    <property type="evidence" value="ECO:0007669"/>
    <property type="project" value="UniProtKB-UniRule"/>
</dbReference>
<feature type="binding site" evidence="6">
    <location>
        <position position="103"/>
    </location>
    <ligand>
        <name>Ni(2+)</name>
        <dbReference type="ChEBI" id="CHEBI:49786"/>
    </ligand>
</feature>
<evidence type="ECO:0000259" key="7">
    <source>
        <dbReference type="Pfam" id="PF08753"/>
    </source>
</evidence>
<dbReference type="InterPro" id="IPR013321">
    <property type="entry name" value="Arc_rbn_hlx_hlx"/>
</dbReference>
<feature type="binding site" evidence="6">
    <location>
        <position position="97"/>
    </location>
    <ligand>
        <name>Ni(2+)</name>
        <dbReference type="ChEBI" id="CHEBI:49786"/>
    </ligand>
</feature>
<sequence length="144" mass="16677">MDRRKKETKRFGVSMSLGLLKDFDDFINSRRYKNRSEAIRDLIREKLVLEKEWKDKNENVIGVLVIVYDHEVRELSSDLTRAQHLHYKEIISTLHIHIDKKNCLEVIVIKGKPDKVKKISDDIGSTKGVKFTQLAPATTGGKIF</sequence>
<comment type="caution">
    <text evidence="8">The sequence shown here is derived from an EMBL/GenBank/DDBJ whole genome shotgun (WGS) entry which is preliminary data.</text>
</comment>
<evidence type="ECO:0000256" key="4">
    <source>
        <dbReference type="ARBA" id="ARBA00023125"/>
    </source>
</evidence>
<dbReference type="InterPro" id="IPR050192">
    <property type="entry name" value="CopG/NikR_regulator"/>
</dbReference>
<dbReference type="NCBIfam" id="NF002815">
    <property type="entry name" value="PRK02967.1"/>
    <property type="match status" value="1"/>
</dbReference>
<keyword evidence="3 6" id="KW-0805">Transcription regulation</keyword>